<feature type="transmembrane region" description="Helical" evidence="1">
    <location>
        <begin position="83"/>
        <end position="104"/>
    </location>
</feature>
<feature type="transmembrane region" description="Helical" evidence="1">
    <location>
        <begin position="147"/>
        <end position="168"/>
    </location>
</feature>
<dbReference type="EMBL" id="CAXHTB010000001">
    <property type="protein sequence ID" value="CAL0299519.1"/>
    <property type="molecule type" value="Genomic_DNA"/>
</dbReference>
<evidence type="ECO:0000256" key="1">
    <source>
        <dbReference type="SAM" id="Phobius"/>
    </source>
</evidence>
<evidence type="ECO:0000313" key="2">
    <source>
        <dbReference type="EMBL" id="CAL0299519.1"/>
    </source>
</evidence>
<dbReference type="PANTHER" id="PTHR36738:SF1">
    <property type="entry name" value="EXPRESSED PROTEIN"/>
    <property type="match status" value="1"/>
</dbReference>
<protein>
    <submittedName>
        <fullName evidence="2">Uncharacterized protein</fullName>
    </submittedName>
</protein>
<keyword evidence="1" id="KW-0812">Transmembrane</keyword>
<dbReference type="Proteomes" id="UP001497480">
    <property type="component" value="Unassembled WGS sequence"/>
</dbReference>
<comment type="caution">
    <text evidence="2">The sequence shown here is derived from an EMBL/GenBank/DDBJ whole genome shotgun (WGS) entry which is preliminary data.</text>
</comment>
<keyword evidence="1" id="KW-1133">Transmembrane helix</keyword>
<accession>A0AAV1VRK2</accession>
<keyword evidence="1" id="KW-0472">Membrane</keyword>
<dbReference type="GO" id="GO:0016020">
    <property type="term" value="C:membrane"/>
    <property type="evidence" value="ECO:0007669"/>
    <property type="project" value="TreeGrafter"/>
</dbReference>
<proteinExistence type="predicted"/>
<feature type="transmembrane region" description="Helical" evidence="1">
    <location>
        <begin position="116"/>
        <end position="135"/>
    </location>
</feature>
<organism evidence="2 3">
    <name type="scientific">Lupinus luteus</name>
    <name type="common">European yellow lupine</name>
    <dbReference type="NCBI Taxonomy" id="3873"/>
    <lineage>
        <taxon>Eukaryota</taxon>
        <taxon>Viridiplantae</taxon>
        <taxon>Streptophyta</taxon>
        <taxon>Embryophyta</taxon>
        <taxon>Tracheophyta</taxon>
        <taxon>Spermatophyta</taxon>
        <taxon>Magnoliopsida</taxon>
        <taxon>eudicotyledons</taxon>
        <taxon>Gunneridae</taxon>
        <taxon>Pentapetalae</taxon>
        <taxon>rosids</taxon>
        <taxon>fabids</taxon>
        <taxon>Fabales</taxon>
        <taxon>Fabaceae</taxon>
        <taxon>Papilionoideae</taxon>
        <taxon>50 kb inversion clade</taxon>
        <taxon>genistoids sensu lato</taxon>
        <taxon>core genistoids</taxon>
        <taxon>Genisteae</taxon>
        <taxon>Lupinus</taxon>
    </lineage>
</organism>
<sequence length="170" mass="18528">MAITTCVGDGVGLRTPHYHRLFPSSFSFSFIISSPKSPLLKVALASQTTRSIIERKCFVMKEDKEELTDTNETMLHSFSPLPLLYAAALLPGGEAVTSLFEPFVEIVKSFDLPGWLVHWGHPGNMAVVLFAIWVAMGNPGVRNVHGILGSGIMMLFLVHAALGLQLGLSY</sequence>
<name>A0AAV1VRK2_LUPLU</name>
<dbReference type="AlphaFoldDB" id="A0AAV1VRK2"/>
<keyword evidence="3" id="KW-1185">Reference proteome</keyword>
<evidence type="ECO:0000313" key="3">
    <source>
        <dbReference type="Proteomes" id="UP001497480"/>
    </source>
</evidence>
<dbReference type="PANTHER" id="PTHR36738">
    <property type="entry name" value="EXPRESSED PROTEIN"/>
    <property type="match status" value="1"/>
</dbReference>
<gene>
    <name evidence="2" type="ORF">LLUT_LOCUS579</name>
</gene>
<reference evidence="2 3" key="1">
    <citation type="submission" date="2024-03" db="EMBL/GenBank/DDBJ databases">
        <authorList>
            <person name="Martinez-Hernandez J."/>
        </authorList>
    </citation>
    <scope>NUCLEOTIDE SEQUENCE [LARGE SCALE GENOMIC DNA]</scope>
</reference>